<dbReference type="EMBL" id="VHII01000022">
    <property type="protein sequence ID" value="KAF1373072.1"/>
    <property type="molecule type" value="Genomic_DNA"/>
</dbReference>
<evidence type="ECO:0000313" key="3">
    <source>
        <dbReference type="Proteomes" id="UP000465112"/>
    </source>
</evidence>
<keyword evidence="3" id="KW-1185">Reference proteome</keyword>
<accession>A0A6A5EGN8</accession>
<dbReference type="Proteomes" id="UP000465112">
    <property type="component" value="Chromosome 22"/>
</dbReference>
<comment type="caution">
    <text evidence="2">The sequence shown here is derived from an EMBL/GenBank/DDBJ whole genome shotgun (WGS) entry which is preliminary data.</text>
</comment>
<gene>
    <name evidence="2" type="ORF">PFLUV_G00256530</name>
</gene>
<evidence type="ECO:0000256" key="1">
    <source>
        <dbReference type="SAM" id="MobiDB-lite"/>
    </source>
</evidence>
<dbReference type="AlphaFoldDB" id="A0A6A5EGN8"/>
<name>A0A6A5EGN8_PERFL</name>
<evidence type="ECO:0000313" key="2">
    <source>
        <dbReference type="EMBL" id="KAF1373072.1"/>
    </source>
</evidence>
<feature type="region of interest" description="Disordered" evidence="1">
    <location>
        <begin position="21"/>
        <end position="62"/>
    </location>
</feature>
<sequence length="72" mass="7764">MPPHPSLFISMTAATAALDCGEEHQQPPDSAPQDSLRPSPKACISHHRHTLPTGPLFKGPQDLALKEGKCRI</sequence>
<proteinExistence type="predicted"/>
<protein>
    <submittedName>
        <fullName evidence="2">Uncharacterized protein</fullName>
    </submittedName>
</protein>
<organism evidence="2 3">
    <name type="scientific">Perca fluviatilis</name>
    <name type="common">European perch</name>
    <dbReference type="NCBI Taxonomy" id="8168"/>
    <lineage>
        <taxon>Eukaryota</taxon>
        <taxon>Metazoa</taxon>
        <taxon>Chordata</taxon>
        <taxon>Craniata</taxon>
        <taxon>Vertebrata</taxon>
        <taxon>Euteleostomi</taxon>
        <taxon>Actinopterygii</taxon>
        <taxon>Neopterygii</taxon>
        <taxon>Teleostei</taxon>
        <taxon>Neoteleostei</taxon>
        <taxon>Acanthomorphata</taxon>
        <taxon>Eupercaria</taxon>
        <taxon>Perciformes</taxon>
        <taxon>Percoidei</taxon>
        <taxon>Percidae</taxon>
        <taxon>Percinae</taxon>
        <taxon>Perca</taxon>
    </lineage>
</organism>
<reference evidence="2 3" key="1">
    <citation type="submission" date="2019-06" db="EMBL/GenBank/DDBJ databases">
        <title>A chromosome-scale genome assembly of the European perch, Perca fluviatilis.</title>
        <authorList>
            <person name="Roques C."/>
            <person name="Zahm M."/>
            <person name="Cabau C."/>
            <person name="Klopp C."/>
            <person name="Bouchez O."/>
            <person name="Donnadieu C."/>
            <person name="Kuhl H."/>
            <person name="Gislard M."/>
            <person name="Guendouz S."/>
            <person name="Journot L."/>
            <person name="Haffray P."/>
            <person name="Bestin A."/>
            <person name="Morvezen R."/>
            <person name="Feron R."/>
            <person name="Wen M."/>
            <person name="Jouanno E."/>
            <person name="Herpin A."/>
            <person name="Schartl M."/>
            <person name="Postlethwait J."/>
            <person name="Schaerlinger B."/>
            <person name="Chardard D."/>
            <person name="Lecocq T."/>
            <person name="Poncet C."/>
            <person name="Jaffrelo L."/>
            <person name="Lampietro C."/>
            <person name="Guiguen Y."/>
        </authorList>
    </citation>
    <scope>NUCLEOTIDE SEQUENCE [LARGE SCALE GENOMIC DNA]</scope>
    <source>
        <tissue evidence="2">Blood</tissue>
    </source>
</reference>